<sequence>MFLLLLLAPLAVRAQETNDLRFKTQRTVVYPVSDTARLDNAVKWYTKFFGIPHDTLRKDVPNPYAVFIVDGTQVRLETDPKYLGLKEPLFYWMLPTPEAVIAKLDTLKETSRIKKRLIFKSLRNFSYVRATGQPASNGIASENVKNVTGFIVYDPEGNEVGVINNPIYKPRK</sequence>
<dbReference type="Gene3D" id="3.10.180.10">
    <property type="entry name" value="2,3-Dihydroxybiphenyl 1,2-Dioxygenase, domain 1"/>
    <property type="match status" value="1"/>
</dbReference>
<dbReference type="SUPFAM" id="SSF54593">
    <property type="entry name" value="Glyoxalase/Bleomycin resistance protein/Dihydroxybiphenyl dioxygenase"/>
    <property type="match status" value="1"/>
</dbReference>
<organism evidence="1 2">
    <name type="scientific">Hymenobacter terrestris</name>
    <dbReference type="NCBI Taxonomy" id="2748310"/>
    <lineage>
        <taxon>Bacteria</taxon>
        <taxon>Pseudomonadati</taxon>
        <taxon>Bacteroidota</taxon>
        <taxon>Cytophagia</taxon>
        <taxon>Cytophagales</taxon>
        <taxon>Hymenobacteraceae</taxon>
        <taxon>Hymenobacter</taxon>
    </lineage>
</organism>
<reference evidence="1 2" key="1">
    <citation type="submission" date="2020-05" db="EMBL/GenBank/DDBJ databases">
        <title>Hymenobacter terrestris sp. nov. and Hymenobacter lapidiphilus sp. nov., isolated from regoliths in Antarctica.</title>
        <authorList>
            <person name="Sedlacek I."/>
            <person name="Pantucek R."/>
            <person name="Zeman M."/>
            <person name="Holochova P."/>
            <person name="Kralova S."/>
            <person name="Stankova E."/>
            <person name="Sedo O."/>
            <person name="Micenkova L."/>
            <person name="Svec P."/>
            <person name="Gupta V."/>
            <person name="Sood U."/>
            <person name="Korpole U.S."/>
            <person name="Lal R."/>
        </authorList>
    </citation>
    <scope>NUCLEOTIDE SEQUENCE [LARGE SCALE GENOMIC DNA]</scope>
    <source>
        <strain evidence="1 2">P5252</strain>
    </source>
</reference>
<evidence type="ECO:0000313" key="2">
    <source>
        <dbReference type="Proteomes" id="UP000626554"/>
    </source>
</evidence>
<dbReference type="InterPro" id="IPR029068">
    <property type="entry name" value="Glyas_Bleomycin-R_OHBP_Dase"/>
</dbReference>
<accession>A0ABX2PZF6</accession>
<gene>
    <name evidence="1" type="ORF">HW556_01290</name>
</gene>
<dbReference type="EMBL" id="JABKAV010000002">
    <property type="protein sequence ID" value="NVO83505.1"/>
    <property type="molecule type" value="Genomic_DNA"/>
</dbReference>
<dbReference type="RefSeq" id="WP_176897249.1">
    <property type="nucleotide sequence ID" value="NZ_JABKAV010000002.1"/>
</dbReference>
<comment type="caution">
    <text evidence="1">The sequence shown here is derived from an EMBL/GenBank/DDBJ whole genome shotgun (WGS) entry which is preliminary data.</text>
</comment>
<evidence type="ECO:0008006" key="3">
    <source>
        <dbReference type="Google" id="ProtNLM"/>
    </source>
</evidence>
<dbReference type="Proteomes" id="UP000626554">
    <property type="component" value="Unassembled WGS sequence"/>
</dbReference>
<evidence type="ECO:0000313" key="1">
    <source>
        <dbReference type="EMBL" id="NVO83505.1"/>
    </source>
</evidence>
<proteinExistence type="predicted"/>
<dbReference type="CDD" id="cd06587">
    <property type="entry name" value="VOC"/>
    <property type="match status" value="1"/>
</dbReference>
<name>A0ABX2PZF6_9BACT</name>
<protein>
    <recommendedName>
        <fullName evidence="3">VOC family protein</fullName>
    </recommendedName>
</protein>
<keyword evidence="2" id="KW-1185">Reference proteome</keyword>